<proteinExistence type="inferred from homology"/>
<protein>
    <submittedName>
        <fullName evidence="6">IS4-like element ISApu1 family transposase</fullName>
    </submittedName>
</protein>
<dbReference type="PANTHER" id="PTHR33258">
    <property type="entry name" value="TRANSPOSASE INSL FOR INSERTION SEQUENCE ELEMENT IS186A-RELATED"/>
    <property type="match status" value="1"/>
</dbReference>
<dbReference type="SUPFAM" id="SSF53098">
    <property type="entry name" value="Ribonuclease H-like"/>
    <property type="match status" value="1"/>
</dbReference>
<dbReference type="GO" id="GO:0003677">
    <property type="term" value="F:DNA binding"/>
    <property type="evidence" value="ECO:0007669"/>
    <property type="project" value="UniProtKB-KW"/>
</dbReference>
<dbReference type="NCBIfam" id="NF033592">
    <property type="entry name" value="transpos_IS4_1"/>
    <property type="match status" value="1"/>
</dbReference>
<dbReference type="Pfam" id="PF01609">
    <property type="entry name" value="DDE_Tnp_1"/>
    <property type="match status" value="1"/>
</dbReference>
<dbReference type="InterPro" id="IPR002559">
    <property type="entry name" value="Transposase_11"/>
</dbReference>
<evidence type="ECO:0000259" key="5">
    <source>
        <dbReference type="Pfam" id="PF01609"/>
    </source>
</evidence>
<comment type="similarity">
    <text evidence="1">Belongs to the transposase 11 family.</text>
</comment>
<accession>A0ABD7GPK1</accession>
<evidence type="ECO:0000256" key="3">
    <source>
        <dbReference type="ARBA" id="ARBA00023125"/>
    </source>
</evidence>
<comment type="caution">
    <text evidence="6">The sequence shown here is derived from an EMBL/GenBank/DDBJ whole genome shotgun (WGS) entry which is preliminary data.</text>
</comment>
<reference evidence="6 7" key="1">
    <citation type="submission" date="2018-07" db="EMBL/GenBank/DDBJ databases">
        <title>The use of a cohorting ward and systematic surveillance cultures for the control of a Klebsiella pneumoniae carbapenemase (KPC)-producing Enterobacteriaceae outbreak.</title>
        <authorList>
            <person name="Doi Y."/>
        </authorList>
    </citation>
    <scope>NUCLEOTIDE SEQUENCE [LARGE SCALE GENOMIC DNA]</scope>
    <source>
        <strain evidence="6 7">1-RC-17-04017</strain>
    </source>
</reference>
<dbReference type="Proteomes" id="UP000255291">
    <property type="component" value="Unassembled WGS sequence"/>
</dbReference>
<feature type="non-terminal residue" evidence="6">
    <location>
        <position position="272"/>
    </location>
</feature>
<dbReference type="EMBL" id="QRBW01000110">
    <property type="protein sequence ID" value="RDT56180.1"/>
    <property type="molecule type" value="Genomic_DNA"/>
</dbReference>
<evidence type="ECO:0000313" key="7">
    <source>
        <dbReference type="Proteomes" id="UP000255291"/>
    </source>
</evidence>
<evidence type="ECO:0000256" key="1">
    <source>
        <dbReference type="ARBA" id="ARBA00010075"/>
    </source>
</evidence>
<dbReference type="GO" id="GO:0006310">
    <property type="term" value="P:DNA recombination"/>
    <property type="evidence" value="ECO:0007669"/>
    <property type="project" value="UniProtKB-KW"/>
</dbReference>
<evidence type="ECO:0000256" key="4">
    <source>
        <dbReference type="ARBA" id="ARBA00023172"/>
    </source>
</evidence>
<organism evidence="6 7">
    <name type="scientific">Enterobacter roggenkampii</name>
    <dbReference type="NCBI Taxonomy" id="1812935"/>
    <lineage>
        <taxon>Bacteria</taxon>
        <taxon>Pseudomonadati</taxon>
        <taxon>Pseudomonadota</taxon>
        <taxon>Gammaproteobacteria</taxon>
        <taxon>Enterobacterales</taxon>
        <taxon>Enterobacteriaceae</taxon>
        <taxon>Enterobacter</taxon>
        <taxon>Enterobacter cloacae complex</taxon>
    </lineage>
</organism>
<dbReference type="InterPro" id="IPR012337">
    <property type="entry name" value="RNaseH-like_sf"/>
</dbReference>
<keyword evidence="3" id="KW-0238">DNA-binding</keyword>
<gene>
    <name evidence="6" type="ORF">DXF87_24870</name>
</gene>
<name>A0ABD7GPK1_9ENTR</name>
<feature type="domain" description="Transposase IS4-like" evidence="5">
    <location>
        <begin position="116"/>
        <end position="251"/>
    </location>
</feature>
<sequence length="272" mass="30539">MTIINANYYLEQLLAPAALERIARLCKFCLRQRAITPAMLVPALLRAMGGDQVNDIAGLHRHFNALQLVNTHQVSYKPFHNQLRKESFALFMKALVERAIALRIDHQLKAASLGAFKQVLLHDGTSFAVHRRLAADFPGRFKTISPAAIECHMTMSLSEQSPLCMSVSADTAGERQFLPEAHTLTNCLLLADAGYIDRAWFEQVNDAGGFYLVRGTKSLNPKIIQAWRGDGREVPKLAGLSLREAGRRRCRAEVLDMVVKSGQVEYRLIRRW</sequence>
<evidence type="ECO:0000256" key="2">
    <source>
        <dbReference type="ARBA" id="ARBA00022578"/>
    </source>
</evidence>
<keyword evidence="4" id="KW-0233">DNA recombination</keyword>
<keyword evidence="2" id="KW-0815">Transposition</keyword>
<dbReference type="GO" id="GO:0032196">
    <property type="term" value="P:transposition"/>
    <property type="evidence" value="ECO:0007669"/>
    <property type="project" value="UniProtKB-KW"/>
</dbReference>
<evidence type="ECO:0000313" key="6">
    <source>
        <dbReference type="EMBL" id="RDT56180.1"/>
    </source>
</evidence>
<dbReference type="AlphaFoldDB" id="A0ABD7GPK1"/>
<dbReference type="InterPro" id="IPR047952">
    <property type="entry name" value="Transpos_IS4"/>
</dbReference>
<dbReference type="PANTHER" id="PTHR33258:SF1">
    <property type="entry name" value="TRANSPOSASE INSL FOR INSERTION SEQUENCE ELEMENT IS186A-RELATED"/>
    <property type="match status" value="1"/>
</dbReference>